<dbReference type="PROSITE" id="PS00101">
    <property type="entry name" value="HEXAPEP_TRANSFERASES"/>
    <property type="match status" value="1"/>
</dbReference>
<name>A0A1W2BA66_9FLAO</name>
<gene>
    <name evidence="5" type="ORF">SAMN06296427_1067</name>
</gene>
<dbReference type="RefSeq" id="WP_084017501.1">
    <property type="nucleotide sequence ID" value="NZ_FWXS01000006.1"/>
</dbReference>
<reference evidence="5 6" key="1">
    <citation type="submission" date="2017-04" db="EMBL/GenBank/DDBJ databases">
        <authorList>
            <person name="Afonso C.L."/>
            <person name="Miller P.J."/>
            <person name="Scott M.A."/>
            <person name="Spackman E."/>
            <person name="Goraichik I."/>
            <person name="Dimitrov K.M."/>
            <person name="Suarez D.L."/>
            <person name="Swayne D.E."/>
        </authorList>
    </citation>
    <scope>NUCLEOTIDE SEQUENCE [LARGE SCALE GENOMIC DNA]</scope>
    <source>
        <strain evidence="5 6">CGMCC 1.12708</strain>
    </source>
</reference>
<dbReference type="PANTHER" id="PTHR23416">
    <property type="entry name" value="SIALIC ACID SYNTHASE-RELATED"/>
    <property type="match status" value="1"/>
</dbReference>
<dbReference type="SUPFAM" id="SSF51161">
    <property type="entry name" value="Trimeric LpxA-like enzymes"/>
    <property type="match status" value="1"/>
</dbReference>
<organism evidence="5 6">
    <name type="scientific">Moheibacter sediminis</name>
    <dbReference type="NCBI Taxonomy" id="1434700"/>
    <lineage>
        <taxon>Bacteria</taxon>
        <taxon>Pseudomonadati</taxon>
        <taxon>Bacteroidota</taxon>
        <taxon>Flavobacteriia</taxon>
        <taxon>Flavobacteriales</taxon>
        <taxon>Weeksellaceae</taxon>
        <taxon>Moheibacter</taxon>
    </lineage>
</organism>
<dbReference type="AlphaFoldDB" id="A0A1W2BA66"/>
<dbReference type="STRING" id="1434700.SAMN06296427_1067"/>
<evidence type="ECO:0000256" key="1">
    <source>
        <dbReference type="ARBA" id="ARBA00007274"/>
    </source>
</evidence>
<dbReference type="InterPro" id="IPR051159">
    <property type="entry name" value="Hexapeptide_acetyltransf"/>
</dbReference>
<evidence type="ECO:0000256" key="2">
    <source>
        <dbReference type="ARBA" id="ARBA00022679"/>
    </source>
</evidence>
<dbReference type="Proteomes" id="UP000192393">
    <property type="component" value="Unassembled WGS sequence"/>
</dbReference>
<keyword evidence="4" id="KW-0012">Acyltransferase</keyword>
<evidence type="ECO:0000313" key="5">
    <source>
        <dbReference type="EMBL" id="SMC69877.1"/>
    </source>
</evidence>
<keyword evidence="3" id="KW-0677">Repeat</keyword>
<dbReference type="CDD" id="cd04647">
    <property type="entry name" value="LbH_MAT_like"/>
    <property type="match status" value="1"/>
</dbReference>
<evidence type="ECO:0000313" key="6">
    <source>
        <dbReference type="Proteomes" id="UP000192393"/>
    </source>
</evidence>
<dbReference type="PANTHER" id="PTHR23416:SF23">
    <property type="entry name" value="ACETYLTRANSFERASE C18B11.09C-RELATED"/>
    <property type="match status" value="1"/>
</dbReference>
<dbReference type="Gene3D" id="2.160.10.10">
    <property type="entry name" value="Hexapeptide repeat proteins"/>
    <property type="match status" value="1"/>
</dbReference>
<dbReference type="InterPro" id="IPR001451">
    <property type="entry name" value="Hexapep"/>
</dbReference>
<dbReference type="InterPro" id="IPR011004">
    <property type="entry name" value="Trimer_LpxA-like_sf"/>
</dbReference>
<dbReference type="GO" id="GO:0008374">
    <property type="term" value="F:O-acyltransferase activity"/>
    <property type="evidence" value="ECO:0007669"/>
    <property type="project" value="TreeGrafter"/>
</dbReference>
<dbReference type="EMBL" id="FWXS01000006">
    <property type="protein sequence ID" value="SMC69877.1"/>
    <property type="molecule type" value="Genomic_DNA"/>
</dbReference>
<comment type="similarity">
    <text evidence="1">Belongs to the transferase hexapeptide repeat family.</text>
</comment>
<accession>A0A1W2BA66</accession>
<dbReference type="Pfam" id="PF00132">
    <property type="entry name" value="Hexapep"/>
    <property type="match status" value="1"/>
</dbReference>
<evidence type="ECO:0000256" key="4">
    <source>
        <dbReference type="ARBA" id="ARBA00023315"/>
    </source>
</evidence>
<dbReference type="GO" id="GO:0005829">
    <property type="term" value="C:cytosol"/>
    <property type="evidence" value="ECO:0007669"/>
    <property type="project" value="TreeGrafter"/>
</dbReference>
<dbReference type="OrthoDB" id="9812571at2"/>
<proteinExistence type="inferred from homology"/>
<protein>
    <submittedName>
        <fullName evidence="5">Transferase hexapeptide (Six repeat-containing protein)</fullName>
    </submittedName>
</protein>
<evidence type="ECO:0000256" key="3">
    <source>
        <dbReference type="ARBA" id="ARBA00022737"/>
    </source>
</evidence>
<keyword evidence="6" id="KW-1185">Reference proteome</keyword>
<dbReference type="InterPro" id="IPR018357">
    <property type="entry name" value="Hexapep_transf_CS"/>
</dbReference>
<sequence length="171" mass="19233">MINRLLNKYRRTFWPAEKYARFVGVKIGKDCLISTKNFPTEAYLVEIGDHCRIASDVTFFTHGGLWSQRKKHKNLDYFGKIKIGNYTYVGEGSKIMPGVVIGNDVIVGAGTIVTKSVPDGMIAAGNPARIVGETKNFVEKIKQFDVGSKGMNYDEKKKYLLSLSEEKFIKK</sequence>
<keyword evidence="2 5" id="KW-0808">Transferase</keyword>